<name>A0ACB5UM53_9FIRM</name>
<sequence length="1590" mass="179929">MIDFIQYVLSEVKNGRIDKSEAINLIKQFKHQSLSDKENIYHPSVHENISDLHEQCSKSEVKGEELVVLSPKWEERTLPAGNKGCEYKQRLVIFCELDISNIEKITVQEKNVEYLILQSEKDDIDERFENYTLQIFEKIQEYICKDSTGKILIQIIVQDKAQQEIFSAFHALIKTAMLENPKITGQLIQLGEDTIDIADKMQKESCFNTGTRILYKNNKRFILNWDKVTDSSKKQLPWKDRGVYIITGGAGALGFLFAKEIARNAKAPVIILIGSSSINESKQNKLNELEELGAIAEYSQVNVMEKESIDKLICSTLEKYNTINGIIHSAGIIRDDYIMRKNSDEIKKVLAPKVTGLVNIDEATKKLPLDFFICFSSGVGVMGNIGQVDYSTANAFMDAYSYYRNKLVKDNKRHGQTLSINWPLWKDGGMHIDVDTQKQITENTGMVAMESSVGINALYEGLNSCSSQVLVFYGNDSKFRKYLIEDLHDESLSRDSTIDNDRSELLIEKLQYKLKVLLGEIIKLKASAIDSEEPLESYGIDSIMITKLNQKLSDVFGDNLSKTLFYEYQTIYDLTQYLIKEYESKCITWTGIMQSKPLTVNNTHENVTKDKKTITPSIQKPKIEKFHNRINDINNSNEDNLNKEQEPIAIIGVSGRYPRADKLEDFWKNLETGRDCITEIPEERWSIENFYQEDISEAVSKGKSYSKWGGFIEGFADFDPLFFNISPREALYIDPQERLFIETCWEVIEDAGYTRERIAKEHNNQVGVFVGITKTGYDLYGPDLWSRGKNIYPHTSFGSMANRISYILNLKGPSMPIDTMCSSSLTAIHEACQHLRLGECEMAIAGGVNLYLHPSNYIQLSSNNMLSSDGQCKSFGEGNNGFVPGEGVGAILLKPLSRAVNDGDNIHAVIRGSSINHDGKTNGYTVPNPIAQGEVIRSALEKSGVNARAISYIEAHGTGTKMGDPIEVTGLLHGFEEETTDTGFCALGSVKSNIGHLEAAAGIAGITKIILQMKNKKIVPSIHAKKLNPNISFEKTPFVVQQELEEWKRPLVEIDGVTKEYPRIAGISSFGAGGANAHMIIEEYIHEYEKQVFNITTPNKPVMIVLSARKKEQLRKQAKQLISAIKKSNYTNADLDNIAYTLQLGREPMKERMGIIVKTCKELVEKLKDYLEGKDSIDVYQGEVKGNKNTISMFSTDQDLIDAIDSWIAKDKYGNILSFWVNGVYVDFNKLYDKKSQIISLPTYPFARERYWIADMDKNDGIKQAENHNVNINTINASNTKCILKPVNEARADDIKQIKKKEKIQLSSIKTITNNDNEVHQDTKLITLSQNDNNLHLTNISTNNISVTDTKTNDFRKSLEVELIKSLAEILEMNQEDIDMDTQFIDIGLDSIISVEWVKVINKKYGTTIKATRVYDYPTLREFVDYIATNIHIEDNNIENEQNSKQCKNISFSNSIKIKEKTNSYDYSIEVLTEELGDSLAKVLAMKINDIDNESQFIDMGLDSIIGVEWVKIINKQYGTSIKATKLYDYPTINEFAKFMVKIINNKENRLNVQETINNIEAPSLKQIISEVKKGELDINQAEQLFHQLS</sequence>
<dbReference type="EMBL" id="BTPU01000056">
    <property type="protein sequence ID" value="GMQ63945.1"/>
    <property type="molecule type" value="Genomic_DNA"/>
</dbReference>
<evidence type="ECO:0000313" key="1">
    <source>
        <dbReference type="EMBL" id="GMQ63945.1"/>
    </source>
</evidence>
<dbReference type="Proteomes" id="UP001374599">
    <property type="component" value="Unassembled WGS sequence"/>
</dbReference>
<evidence type="ECO:0000313" key="2">
    <source>
        <dbReference type="Proteomes" id="UP001374599"/>
    </source>
</evidence>
<protein>
    <submittedName>
        <fullName evidence="1">Uncharacterized protein</fullName>
    </submittedName>
</protein>
<keyword evidence="2" id="KW-1185">Reference proteome</keyword>
<gene>
    <name evidence="1" type="ORF">AN2V17_31810</name>
</gene>
<reference evidence="1" key="1">
    <citation type="submission" date="2023-09" db="EMBL/GenBank/DDBJ databases">
        <title>Vallitalea sediminicola and Vallitalea maricola sp. nov., anaerobic bacteria isolated from marine sediment.</title>
        <authorList>
            <person name="Hirano S."/>
            <person name="Maeda A."/>
            <person name="Terahara T."/>
            <person name="Mori K."/>
            <person name="Hamada M."/>
            <person name="Matsumoto R."/>
            <person name="Kobayashi T."/>
        </authorList>
    </citation>
    <scope>NUCLEOTIDE SEQUENCE</scope>
    <source>
        <strain evidence="1">AN17-2</strain>
    </source>
</reference>
<comment type="caution">
    <text evidence="1">The sequence shown here is derived from an EMBL/GenBank/DDBJ whole genome shotgun (WGS) entry which is preliminary data.</text>
</comment>
<proteinExistence type="predicted"/>
<accession>A0ACB5UM53</accession>
<organism evidence="1 2">
    <name type="scientific">Vallitalea maricola</name>
    <dbReference type="NCBI Taxonomy" id="3074433"/>
    <lineage>
        <taxon>Bacteria</taxon>
        <taxon>Bacillati</taxon>
        <taxon>Bacillota</taxon>
        <taxon>Clostridia</taxon>
        <taxon>Lachnospirales</taxon>
        <taxon>Vallitaleaceae</taxon>
        <taxon>Vallitalea</taxon>
    </lineage>
</organism>